<evidence type="ECO:0000256" key="1">
    <source>
        <dbReference type="ARBA" id="ARBA00005495"/>
    </source>
</evidence>
<feature type="domain" description="CENP-V/GFA" evidence="5">
    <location>
        <begin position="18"/>
        <end position="151"/>
    </location>
</feature>
<dbReference type="PROSITE" id="PS51891">
    <property type="entry name" value="CENP_V_GFA"/>
    <property type="match status" value="1"/>
</dbReference>
<dbReference type="InterPro" id="IPR052355">
    <property type="entry name" value="CENP-V-like"/>
</dbReference>
<evidence type="ECO:0000256" key="2">
    <source>
        <dbReference type="ARBA" id="ARBA00022723"/>
    </source>
</evidence>
<evidence type="ECO:0000313" key="6">
    <source>
        <dbReference type="EMBL" id="PSR90536.1"/>
    </source>
</evidence>
<comment type="similarity">
    <text evidence="1">Belongs to the Gfa family.</text>
</comment>
<proteinExistence type="inferred from homology"/>
<dbReference type="Gene3D" id="2.170.150.70">
    <property type="match status" value="1"/>
</dbReference>
<keyword evidence="7" id="KW-1185">Reference proteome</keyword>
<feature type="region of interest" description="Disordered" evidence="4">
    <location>
        <begin position="152"/>
        <end position="176"/>
    </location>
</feature>
<dbReference type="AlphaFoldDB" id="A0A2T3ABP9"/>
<dbReference type="GO" id="GO:0046872">
    <property type="term" value="F:metal ion binding"/>
    <property type="evidence" value="ECO:0007669"/>
    <property type="project" value="UniProtKB-KW"/>
</dbReference>
<reference evidence="6 7" key="1">
    <citation type="journal article" date="2018" name="Mycol. Prog.">
        <title>Coniella lustricola, a new species from submerged detritus.</title>
        <authorList>
            <person name="Raudabaugh D.B."/>
            <person name="Iturriaga T."/>
            <person name="Carver A."/>
            <person name="Mondo S."/>
            <person name="Pangilinan J."/>
            <person name="Lipzen A."/>
            <person name="He G."/>
            <person name="Amirebrahimi M."/>
            <person name="Grigoriev I.V."/>
            <person name="Miller A.N."/>
        </authorList>
    </citation>
    <scope>NUCLEOTIDE SEQUENCE [LARGE SCALE GENOMIC DNA]</scope>
    <source>
        <strain evidence="6 7">B22-T-1</strain>
    </source>
</reference>
<dbReference type="EMBL" id="KZ678418">
    <property type="protein sequence ID" value="PSR90536.1"/>
    <property type="molecule type" value="Genomic_DNA"/>
</dbReference>
<gene>
    <name evidence="6" type="ORF">BD289DRAFT_430732</name>
</gene>
<evidence type="ECO:0000256" key="4">
    <source>
        <dbReference type="SAM" id="MobiDB-lite"/>
    </source>
</evidence>
<evidence type="ECO:0000313" key="7">
    <source>
        <dbReference type="Proteomes" id="UP000241462"/>
    </source>
</evidence>
<protein>
    <submittedName>
        <fullName evidence="6">Mss4-like protein</fullName>
    </submittedName>
</protein>
<accession>A0A2T3ABP9</accession>
<organism evidence="6 7">
    <name type="scientific">Coniella lustricola</name>
    <dbReference type="NCBI Taxonomy" id="2025994"/>
    <lineage>
        <taxon>Eukaryota</taxon>
        <taxon>Fungi</taxon>
        <taxon>Dikarya</taxon>
        <taxon>Ascomycota</taxon>
        <taxon>Pezizomycotina</taxon>
        <taxon>Sordariomycetes</taxon>
        <taxon>Sordariomycetidae</taxon>
        <taxon>Diaporthales</taxon>
        <taxon>Schizoparmaceae</taxon>
        <taxon>Coniella</taxon>
    </lineage>
</organism>
<dbReference type="InterPro" id="IPR011057">
    <property type="entry name" value="Mss4-like_sf"/>
</dbReference>
<sequence length="176" mass="19720">MSSNTTEGPPPPKKRQTYEAGCHCGYIKFSVTVSPPLPETKPLRCNCSACRRFGYLLVYMVRKDVEWHGDSWTRLSRYQFNTKEKDQLFCGKCGASIGIDFRDSYAGNHPSMFGISVRTFNGIDLDALEYRTLNGVDEVQPAEDLSGKQYELDERKTTSSTREEAEQELAAAAAIA</sequence>
<name>A0A2T3ABP9_9PEZI</name>
<dbReference type="OrthoDB" id="2993351at2759"/>
<dbReference type="InParanoid" id="A0A2T3ABP9"/>
<dbReference type="PANTHER" id="PTHR28620">
    <property type="entry name" value="CENTROMERE PROTEIN V"/>
    <property type="match status" value="1"/>
</dbReference>
<dbReference type="InterPro" id="IPR006913">
    <property type="entry name" value="CENP-V/GFA"/>
</dbReference>
<dbReference type="PANTHER" id="PTHR28620:SF1">
    <property type="entry name" value="CENP-V_GFA DOMAIN-CONTAINING PROTEIN"/>
    <property type="match status" value="1"/>
</dbReference>
<dbReference type="STRING" id="2025994.A0A2T3ABP9"/>
<dbReference type="Proteomes" id="UP000241462">
    <property type="component" value="Unassembled WGS sequence"/>
</dbReference>
<evidence type="ECO:0000256" key="3">
    <source>
        <dbReference type="ARBA" id="ARBA00022833"/>
    </source>
</evidence>
<dbReference type="GO" id="GO:0016846">
    <property type="term" value="F:carbon-sulfur lyase activity"/>
    <property type="evidence" value="ECO:0007669"/>
    <property type="project" value="InterPro"/>
</dbReference>
<dbReference type="Pfam" id="PF04828">
    <property type="entry name" value="GFA"/>
    <property type="match status" value="1"/>
</dbReference>
<dbReference type="SUPFAM" id="SSF51316">
    <property type="entry name" value="Mss4-like"/>
    <property type="match status" value="1"/>
</dbReference>
<keyword evidence="3" id="KW-0862">Zinc</keyword>
<evidence type="ECO:0000259" key="5">
    <source>
        <dbReference type="PROSITE" id="PS51891"/>
    </source>
</evidence>
<feature type="compositionally biased region" description="Basic and acidic residues" evidence="4">
    <location>
        <begin position="152"/>
        <end position="164"/>
    </location>
</feature>
<keyword evidence="2" id="KW-0479">Metal-binding</keyword>